<evidence type="ECO:0000259" key="5">
    <source>
        <dbReference type="PROSITE" id="PS51886"/>
    </source>
</evidence>
<dbReference type="Proteomes" id="UP000198287">
    <property type="component" value="Unassembled WGS sequence"/>
</dbReference>
<proteinExistence type="inferred from homology"/>
<reference evidence="6 7" key="1">
    <citation type="submission" date="2015-12" db="EMBL/GenBank/DDBJ databases">
        <title>The genome of Folsomia candida.</title>
        <authorList>
            <person name="Faddeeva A."/>
            <person name="Derks M.F."/>
            <person name="Anvar Y."/>
            <person name="Smit S."/>
            <person name="Van Straalen N."/>
            <person name="Roelofs D."/>
        </authorList>
    </citation>
    <scope>NUCLEOTIDE SEQUENCE [LARGE SCALE GENOMIC DNA]</scope>
    <source>
        <strain evidence="6 7">VU population</strain>
        <tissue evidence="6">Whole body</tissue>
    </source>
</reference>
<evidence type="ECO:0000313" key="7">
    <source>
        <dbReference type="Proteomes" id="UP000198287"/>
    </source>
</evidence>
<dbReference type="OrthoDB" id="26679at2759"/>
<comment type="caution">
    <text evidence="6">The sequence shown here is derived from an EMBL/GenBank/DDBJ whole genome shotgun (WGS) entry which is preliminary data.</text>
</comment>
<keyword evidence="3" id="KW-0496">Mitochondrion</keyword>
<dbReference type="GO" id="GO:0005634">
    <property type="term" value="C:nucleus"/>
    <property type="evidence" value="ECO:0007669"/>
    <property type="project" value="TreeGrafter"/>
</dbReference>
<evidence type="ECO:0000256" key="1">
    <source>
        <dbReference type="ARBA" id="ARBA00004173"/>
    </source>
</evidence>
<sequence length="247" mass="27879">MQYQSHCMPSLNLLEKLVHSFQSRKSWSVKTAQKKQLKKAEEKVIKSETTTEPKVLWQIGAPDDEDDFLQQVAKESLILRGDDAIALSAQLPPRATGFPWKLVYSTHTHGTSLSTLIRKLTKETAPSSPIILLIEDLEGHVFGSYMSCAWKISDHFHGDSSTFVFKGGPEEFTSFKWSGHKHAYFLQAKEDFVTIGASNGKYALWLDNCLDKGRTEECKTFGSTPLTPNKDFSVKYLECWALDDLLL</sequence>
<dbReference type="OMA" id="NAMHESP"/>
<evidence type="ECO:0000313" key="6">
    <source>
        <dbReference type="EMBL" id="OXA58600.1"/>
    </source>
</evidence>
<dbReference type="PANTHER" id="PTHR23354:SF62">
    <property type="entry name" value="MUSTARD, ISOFORM V"/>
    <property type="match status" value="1"/>
</dbReference>
<dbReference type="GO" id="GO:0005739">
    <property type="term" value="C:mitochondrion"/>
    <property type="evidence" value="ECO:0007669"/>
    <property type="project" value="UniProtKB-SubCell"/>
</dbReference>
<feature type="domain" description="TLDc" evidence="5">
    <location>
        <begin position="77"/>
        <end position="243"/>
    </location>
</feature>
<dbReference type="SMART" id="SM00584">
    <property type="entry name" value="TLDc"/>
    <property type="match status" value="1"/>
</dbReference>
<gene>
    <name evidence="6" type="ORF">Fcan01_06738</name>
</gene>
<keyword evidence="7" id="KW-1185">Reference proteome</keyword>
<dbReference type="GO" id="GO:0006979">
    <property type="term" value="P:response to oxidative stress"/>
    <property type="evidence" value="ECO:0007669"/>
    <property type="project" value="TreeGrafter"/>
</dbReference>
<accession>A0A226EMT6</accession>
<dbReference type="InterPro" id="IPR006571">
    <property type="entry name" value="TLDc_dom"/>
</dbReference>
<protein>
    <recommendedName>
        <fullName evidence="4">Oxidation resistance protein 1</fullName>
    </recommendedName>
</protein>
<comment type="subcellular location">
    <subcellularLocation>
        <location evidence="1">Mitochondrion</location>
    </subcellularLocation>
</comment>
<evidence type="ECO:0000256" key="3">
    <source>
        <dbReference type="ARBA" id="ARBA00023128"/>
    </source>
</evidence>
<evidence type="ECO:0000256" key="2">
    <source>
        <dbReference type="ARBA" id="ARBA00009540"/>
    </source>
</evidence>
<dbReference type="PANTHER" id="PTHR23354">
    <property type="entry name" value="NUCLEOLAR PROTEIN 7/ESTROGEN RECEPTOR COACTIVATOR-RELATED"/>
    <property type="match status" value="1"/>
</dbReference>
<evidence type="ECO:0000256" key="4">
    <source>
        <dbReference type="ARBA" id="ARBA00040604"/>
    </source>
</evidence>
<dbReference type="AlphaFoldDB" id="A0A226EMT6"/>
<dbReference type="Pfam" id="PF07534">
    <property type="entry name" value="TLD"/>
    <property type="match status" value="1"/>
</dbReference>
<organism evidence="6 7">
    <name type="scientific">Folsomia candida</name>
    <name type="common">Springtail</name>
    <dbReference type="NCBI Taxonomy" id="158441"/>
    <lineage>
        <taxon>Eukaryota</taxon>
        <taxon>Metazoa</taxon>
        <taxon>Ecdysozoa</taxon>
        <taxon>Arthropoda</taxon>
        <taxon>Hexapoda</taxon>
        <taxon>Collembola</taxon>
        <taxon>Entomobryomorpha</taxon>
        <taxon>Isotomoidea</taxon>
        <taxon>Isotomidae</taxon>
        <taxon>Proisotominae</taxon>
        <taxon>Folsomia</taxon>
    </lineage>
</organism>
<comment type="similarity">
    <text evidence="2">Belongs to the OXR1 family.</text>
</comment>
<name>A0A226EMT6_FOLCA</name>
<dbReference type="EMBL" id="LNIX01000003">
    <property type="protein sequence ID" value="OXA58600.1"/>
    <property type="molecule type" value="Genomic_DNA"/>
</dbReference>
<dbReference type="PROSITE" id="PS51886">
    <property type="entry name" value="TLDC"/>
    <property type="match status" value="1"/>
</dbReference>